<dbReference type="InterPro" id="IPR033116">
    <property type="entry name" value="TRYPSIN_SER"/>
</dbReference>
<protein>
    <submittedName>
        <fullName evidence="5">Serine protease</fullName>
    </submittedName>
</protein>
<name>A0A2T3MJV3_9GAMM</name>
<accession>A0A2T3MJV3</accession>
<dbReference type="PRINTS" id="PR00722">
    <property type="entry name" value="CHYMOTRYPSIN"/>
</dbReference>
<feature type="signal peptide" evidence="3">
    <location>
        <begin position="1"/>
        <end position="23"/>
    </location>
</feature>
<evidence type="ECO:0000256" key="2">
    <source>
        <dbReference type="RuleBase" id="RU363034"/>
    </source>
</evidence>
<evidence type="ECO:0000313" key="6">
    <source>
        <dbReference type="Proteomes" id="UP000241954"/>
    </source>
</evidence>
<feature type="chain" id="PRO_5015407430" evidence="3">
    <location>
        <begin position="24"/>
        <end position="399"/>
    </location>
</feature>
<evidence type="ECO:0000313" key="5">
    <source>
        <dbReference type="EMBL" id="PSV96062.1"/>
    </source>
</evidence>
<dbReference type="Proteomes" id="UP000241954">
    <property type="component" value="Unassembled WGS sequence"/>
</dbReference>
<dbReference type="SMART" id="SM00020">
    <property type="entry name" value="Tryp_SPc"/>
    <property type="match status" value="1"/>
</dbReference>
<dbReference type="PROSITE" id="PS00135">
    <property type="entry name" value="TRYPSIN_SER"/>
    <property type="match status" value="1"/>
</dbReference>
<comment type="caution">
    <text evidence="5">The sequence shown here is derived from an EMBL/GenBank/DDBJ whole genome shotgun (WGS) entry which is preliminary data.</text>
</comment>
<dbReference type="PANTHER" id="PTHR24258:SF140">
    <property type="entry name" value="BCDNA.GH08420-RELATED"/>
    <property type="match status" value="1"/>
</dbReference>
<dbReference type="EMBL" id="PYLW01000012">
    <property type="protein sequence ID" value="PSV96062.1"/>
    <property type="molecule type" value="Genomic_DNA"/>
</dbReference>
<evidence type="ECO:0000256" key="3">
    <source>
        <dbReference type="SAM" id="SignalP"/>
    </source>
</evidence>
<dbReference type="Pfam" id="PF00089">
    <property type="entry name" value="Trypsin"/>
    <property type="match status" value="1"/>
</dbReference>
<dbReference type="PROSITE" id="PS00134">
    <property type="entry name" value="TRYPSIN_HIS"/>
    <property type="match status" value="1"/>
</dbReference>
<dbReference type="PROSITE" id="PS50240">
    <property type="entry name" value="TRYPSIN_DOM"/>
    <property type="match status" value="1"/>
</dbReference>
<keyword evidence="2" id="KW-0720">Serine protease</keyword>
<keyword evidence="2 5" id="KW-0645">Protease</keyword>
<dbReference type="InterPro" id="IPR001254">
    <property type="entry name" value="Trypsin_dom"/>
</dbReference>
<dbReference type="InterPro" id="IPR043504">
    <property type="entry name" value="Peptidase_S1_PA_chymotrypsin"/>
</dbReference>
<dbReference type="InterPro" id="IPR009003">
    <property type="entry name" value="Peptidase_S1_PA"/>
</dbReference>
<gene>
    <name evidence="5" type="ORF">C9I88_12085</name>
</gene>
<dbReference type="InterPro" id="IPR001314">
    <property type="entry name" value="Peptidase_S1A"/>
</dbReference>
<evidence type="ECO:0000259" key="4">
    <source>
        <dbReference type="PROSITE" id="PS50240"/>
    </source>
</evidence>
<organism evidence="5 6">
    <name type="scientific">Photobacterium iliopiscarium</name>
    <dbReference type="NCBI Taxonomy" id="56192"/>
    <lineage>
        <taxon>Bacteria</taxon>
        <taxon>Pseudomonadati</taxon>
        <taxon>Pseudomonadota</taxon>
        <taxon>Gammaproteobacteria</taxon>
        <taxon>Vibrionales</taxon>
        <taxon>Vibrionaceae</taxon>
        <taxon>Photobacterium</taxon>
    </lineage>
</organism>
<feature type="domain" description="Peptidase S1" evidence="4">
    <location>
        <begin position="33"/>
        <end position="334"/>
    </location>
</feature>
<keyword evidence="2" id="KW-0378">Hydrolase</keyword>
<proteinExistence type="predicted"/>
<reference evidence="5 6" key="1">
    <citation type="submission" date="2018-01" db="EMBL/GenBank/DDBJ databases">
        <title>Whole genome sequencing of Histamine producing bacteria.</title>
        <authorList>
            <person name="Butler K."/>
        </authorList>
    </citation>
    <scope>NUCLEOTIDE SEQUENCE [LARGE SCALE GENOMIC DNA]</scope>
    <source>
        <strain evidence="5 6">NCIMB 13481</strain>
    </source>
</reference>
<sequence>MFQYKYSVLMLAIIASISTPVCASSDTTVSPYVVGGHDVDTNTPASENFMASLRNNKDGETPFCGATIINKQWVLTAAHCVVTGSGESAIVMAPSDITITAGLIDNSYPEKTHLFSATHVVVHPDYSPVAIVEKDSAKTEIISTALDNDVALIRVGRKFIDLGNVSLPTLSATIEIEERLAEEWESANDPQPSNRPVNIKVFGWGATEPSGTSSGTLNILQRAELSSFPIDLCHERLESSDNPGLIIDSPANVTKLCTLPPKITGYINNTPYGADACFGDSGGPIFAKNNNDEWLQVGIVSGGTVGNPACGSMTRPGFYARVGYYTDWIIENSSKKPMHPITPPDFLDDKYNDQDGNGCNDSISANNCNIGKDRDGGGSFGAIGLLLLCGGAFIRRFRA</sequence>
<keyword evidence="1" id="KW-1015">Disulfide bond</keyword>
<dbReference type="RefSeq" id="WP_107237461.1">
    <property type="nucleotide sequence ID" value="NZ_NQLV01000001.1"/>
</dbReference>
<dbReference type="CDD" id="cd00190">
    <property type="entry name" value="Tryp_SPc"/>
    <property type="match status" value="1"/>
</dbReference>
<keyword evidence="3" id="KW-0732">Signal</keyword>
<dbReference type="InterPro" id="IPR018114">
    <property type="entry name" value="TRYPSIN_HIS"/>
</dbReference>
<dbReference type="PANTHER" id="PTHR24258">
    <property type="entry name" value="SERINE PROTEASE-RELATED"/>
    <property type="match status" value="1"/>
</dbReference>
<dbReference type="GO" id="GO:0006508">
    <property type="term" value="P:proteolysis"/>
    <property type="evidence" value="ECO:0007669"/>
    <property type="project" value="UniProtKB-KW"/>
</dbReference>
<evidence type="ECO:0000256" key="1">
    <source>
        <dbReference type="ARBA" id="ARBA00023157"/>
    </source>
</evidence>
<dbReference type="SUPFAM" id="SSF50494">
    <property type="entry name" value="Trypsin-like serine proteases"/>
    <property type="match status" value="1"/>
</dbReference>
<dbReference type="GO" id="GO:0004252">
    <property type="term" value="F:serine-type endopeptidase activity"/>
    <property type="evidence" value="ECO:0007669"/>
    <property type="project" value="InterPro"/>
</dbReference>
<dbReference type="Gene3D" id="2.40.10.10">
    <property type="entry name" value="Trypsin-like serine proteases"/>
    <property type="match status" value="1"/>
</dbReference>
<dbReference type="AlphaFoldDB" id="A0A2T3MJV3"/>